<protein>
    <submittedName>
        <fullName evidence="2">Roadblock/LC7 domain-containing protein</fullName>
    </submittedName>
</protein>
<sequence>MTADHDWAVGRLAHVQGVRHAVLCSVDGLLRAKSEGIGQEEADRLSARCSGLLSLARDQAGEFGTGEKALYQLMVGHEGGYLFVRSAAARSCLAVVTEPVINAALIAQEMQAMVLKLGEQILATPARGSGAAPE</sequence>
<evidence type="ECO:0000313" key="3">
    <source>
        <dbReference type="Proteomes" id="UP001501231"/>
    </source>
</evidence>
<proteinExistence type="predicted"/>
<feature type="domain" description="Roadblock/LAMTOR2" evidence="1">
    <location>
        <begin position="6"/>
        <end position="97"/>
    </location>
</feature>
<dbReference type="Pfam" id="PF03259">
    <property type="entry name" value="Robl_LC7"/>
    <property type="match status" value="1"/>
</dbReference>
<name>A0ABN3JL36_9ACTN</name>
<dbReference type="Proteomes" id="UP001501231">
    <property type="component" value="Unassembled WGS sequence"/>
</dbReference>
<organism evidence="2 3">
    <name type="scientific">Actinomadura vinacea</name>
    <dbReference type="NCBI Taxonomy" id="115336"/>
    <lineage>
        <taxon>Bacteria</taxon>
        <taxon>Bacillati</taxon>
        <taxon>Actinomycetota</taxon>
        <taxon>Actinomycetes</taxon>
        <taxon>Streptosporangiales</taxon>
        <taxon>Thermomonosporaceae</taxon>
        <taxon>Actinomadura</taxon>
    </lineage>
</organism>
<evidence type="ECO:0000313" key="2">
    <source>
        <dbReference type="EMBL" id="GAA2433671.1"/>
    </source>
</evidence>
<keyword evidence="3" id="KW-1185">Reference proteome</keyword>
<dbReference type="InterPro" id="IPR053141">
    <property type="entry name" value="Mycobact_SerProt_Inhib_Rv3364c"/>
</dbReference>
<dbReference type="EMBL" id="BAAARW010000020">
    <property type="protein sequence ID" value="GAA2433671.1"/>
    <property type="molecule type" value="Genomic_DNA"/>
</dbReference>
<dbReference type="RefSeq" id="WP_344592690.1">
    <property type="nucleotide sequence ID" value="NZ_BAAARW010000020.1"/>
</dbReference>
<dbReference type="SMART" id="SM00960">
    <property type="entry name" value="Robl_LC7"/>
    <property type="match status" value="1"/>
</dbReference>
<dbReference type="PANTHER" id="PTHR36222">
    <property type="entry name" value="SERINE PROTEASE INHIBITOR RV3364C"/>
    <property type="match status" value="1"/>
</dbReference>
<dbReference type="PANTHER" id="PTHR36222:SF1">
    <property type="entry name" value="SERINE PROTEASE INHIBITOR RV3364C"/>
    <property type="match status" value="1"/>
</dbReference>
<gene>
    <name evidence="2" type="ORF">GCM10010191_54870</name>
</gene>
<dbReference type="Gene3D" id="3.30.450.30">
    <property type="entry name" value="Dynein light chain 2a, cytoplasmic"/>
    <property type="match status" value="1"/>
</dbReference>
<dbReference type="InterPro" id="IPR004942">
    <property type="entry name" value="Roadblock/LAMTOR2_dom"/>
</dbReference>
<comment type="caution">
    <text evidence="2">The sequence shown here is derived from an EMBL/GenBank/DDBJ whole genome shotgun (WGS) entry which is preliminary data.</text>
</comment>
<evidence type="ECO:0000259" key="1">
    <source>
        <dbReference type="SMART" id="SM00960"/>
    </source>
</evidence>
<accession>A0ABN3JL36</accession>
<reference evidence="2 3" key="1">
    <citation type="journal article" date="2019" name="Int. J. Syst. Evol. Microbiol.">
        <title>The Global Catalogue of Microorganisms (GCM) 10K type strain sequencing project: providing services to taxonomists for standard genome sequencing and annotation.</title>
        <authorList>
            <consortium name="The Broad Institute Genomics Platform"/>
            <consortium name="The Broad Institute Genome Sequencing Center for Infectious Disease"/>
            <person name="Wu L."/>
            <person name="Ma J."/>
        </authorList>
    </citation>
    <scope>NUCLEOTIDE SEQUENCE [LARGE SCALE GENOMIC DNA]</scope>
    <source>
        <strain evidence="2 3">JCM 3325</strain>
    </source>
</reference>
<dbReference type="SUPFAM" id="SSF103196">
    <property type="entry name" value="Roadblock/LC7 domain"/>
    <property type="match status" value="1"/>
</dbReference>